<organism evidence="10 11">
    <name type="scientific">Aporhodopirellula aestuarii</name>
    <dbReference type="NCBI Taxonomy" id="2950107"/>
    <lineage>
        <taxon>Bacteria</taxon>
        <taxon>Pseudomonadati</taxon>
        <taxon>Planctomycetota</taxon>
        <taxon>Planctomycetia</taxon>
        <taxon>Pirellulales</taxon>
        <taxon>Pirellulaceae</taxon>
        <taxon>Aporhodopirellula</taxon>
    </lineage>
</organism>
<keyword evidence="6 8" id="KW-0472">Membrane</keyword>
<feature type="domain" description="Peptidase M50" evidence="9">
    <location>
        <begin position="197"/>
        <end position="295"/>
    </location>
</feature>
<feature type="transmembrane region" description="Helical" evidence="8">
    <location>
        <begin position="356"/>
        <end position="382"/>
    </location>
</feature>
<keyword evidence="11" id="KW-1185">Reference proteome</keyword>
<evidence type="ECO:0000256" key="5">
    <source>
        <dbReference type="ARBA" id="ARBA00022989"/>
    </source>
</evidence>
<comment type="cofactor">
    <cofactor evidence="1">
        <name>Zn(2+)</name>
        <dbReference type="ChEBI" id="CHEBI:29105"/>
    </cofactor>
</comment>
<dbReference type="Gene3D" id="2.40.50.100">
    <property type="match status" value="1"/>
</dbReference>
<dbReference type="Proteomes" id="UP001202961">
    <property type="component" value="Unassembled WGS sequence"/>
</dbReference>
<dbReference type="InterPro" id="IPR008915">
    <property type="entry name" value="Peptidase_M50"/>
</dbReference>
<keyword evidence="7" id="KW-0175">Coiled coil</keyword>
<proteinExistence type="inferred from homology"/>
<sequence length="762" mass="84208">MQSSTSRRLGVRHQVGLKAVRVSHRHAASVNVHDPVAGKYHRLREDEYFFLCRLDGNVSLDELRDEYQRRYPNRRITPAQINALLFRFHESGLTISHAPGQGATLLLRLDQERRKRWLAAVSQWLFIRFPGVDPAPVMRWLVPLTNPLLSRIGVVTGFIFVAASFVLMLVQYDRFVSELPSAGEWLTMQNALILAGIIALTKIAHELGHAAVSERFGARSRSIGLMLLVFTPALYCDTSQSWMLASRWRRAAVALAGIATELLIASVCVWVWFASSPGLVHTIASHVIVVCGISTVFFNANPLLRYDGYYLLSDLTDVPNLGVRANRRLTGCLRRTCLGVTDDQPVIERVDRSMWLLVYGVAAVAYRWLLMFAIITFVWMALRPCGLEILGQIAAVAAVACMLAAAVVPLRKFLSNPSNRRKIRMSRLMLTTGVAACLIAFGFIELPRNVVALARMVPEEETRVYVVSGGELAELHVCPGQRVEQGDLLARLENPTFEQQLIDAEGRLEQQTRRIESLRQSQTLVPEAAEHLAAANESLAQLRDEVATIEKKQVALSITAPRSGVVIAAAGNRDAIGTGTMDLDGDSLEPDVEHLPTTARTGVRLASWSGKPTDPENLRCVFTPGTELLSIADPNDWVAEVAVDAAEADRIDVGSPAVVIWDAAPTERFTGKVVEISEETFEPQVDSVRRDHPDAARTRWTPETRYLVSIAIENASHSENSESGRAAPTWLVGGSGRVKIPVAPQSLWQRVAECFAGVFRFR</sequence>
<feature type="transmembrane region" description="Helical" evidence="8">
    <location>
        <begin position="148"/>
        <end position="170"/>
    </location>
</feature>
<feature type="transmembrane region" description="Helical" evidence="8">
    <location>
        <begin position="279"/>
        <end position="300"/>
    </location>
</feature>
<dbReference type="SUPFAM" id="SSF111369">
    <property type="entry name" value="HlyD-like secretion proteins"/>
    <property type="match status" value="1"/>
</dbReference>
<evidence type="ECO:0000256" key="1">
    <source>
        <dbReference type="ARBA" id="ARBA00001947"/>
    </source>
</evidence>
<dbReference type="RefSeq" id="WP_250927088.1">
    <property type="nucleotide sequence ID" value="NZ_JAMQBK010000008.1"/>
</dbReference>
<dbReference type="Pfam" id="PF02163">
    <property type="entry name" value="Peptidase_M50"/>
    <property type="match status" value="1"/>
</dbReference>
<feature type="transmembrane region" description="Helical" evidence="8">
    <location>
        <begin position="428"/>
        <end position="446"/>
    </location>
</feature>
<protein>
    <submittedName>
        <fullName evidence="10">HlyD family efflux transporter periplasmic adaptor subunit</fullName>
    </submittedName>
</protein>
<feature type="transmembrane region" description="Helical" evidence="8">
    <location>
        <begin position="389"/>
        <end position="408"/>
    </location>
</feature>
<dbReference type="EMBL" id="JAMQBK010000008">
    <property type="protein sequence ID" value="MCM2369422.1"/>
    <property type="molecule type" value="Genomic_DNA"/>
</dbReference>
<evidence type="ECO:0000256" key="8">
    <source>
        <dbReference type="SAM" id="Phobius"/>
    </source>
</evidence>
<dbReference type="Gene3D" id="2.40.30.170">
    <property type="match status" value="1"/>
</dbReference>
<accession>A0ABT0TXU2</accession>
<gene>
    <name evidence="10" type="ORF">NB063_02180</name>
</gene>
<dbReference type="PANTHER" id="PTHR13325:SF3">
    <property type="entry name" value="MEMBRANE-BOUND TRANSCRIPTION FACTOR SITE-2 PROTEASE"/>
    <property type="match status" value="1"/>
</dbReference>
<evidence type="ECO:0000256" key="4">
    <source>
        <dbReference type="ARBA" id="ARBA00022692"/>
    </source>
</evidence>
<feature type="transmembrane region" description="Helical" evidence="8">
    <location>
        <begin position="252"/>
        <end position="273"/>
    </location>
</feature>
<feature type="transmembrane region" description="Helical" evidence="8">
    <location>
        <begin position="182"/>
        <end position="203"/>
    </location>
</feature>
<evidence type="ECO:0000256" key="6">
    <source>
        <dbReference type="ARBA" id="ARBA00023136"/>
    </source>
</evidence>
<evidence type="ECO:0000256" key="2">
    <source>
        <dbReference type="ARBA" id="ARBA00004127"/>
    </source>
</evidence>
<dbReference type="InterPro" id="IPR001193">
    <property type="entry name" value="MBTPS2"/>
</dbReference>
<dbReference type="Gene3D" id="1.10.287.470">
    <property type="entry name" value="Helix hairpin bin"/>
    <property type="match status" value="1"/>
</dbReference>
<feature type="coiled-coil region" evidence="7">
    <location>
        <begin position="501"/>
        <end position="552"/>
    </location>
</feature>
<evidence type="ECO:0000313" key="11">
    <source>
        <dbReference type="Proteomes" id="UP001202961"/>
    </source>
</evidence>
<evidence type="ECO:0000259" key="9">
    <source>
        <dbReference type="Pfam" id="PF02163"/>
    </source>
</evidence>
<evidence type="ECO:0000256" key="3">
    <source>
        <dbReference type="ARBA" id="ARBA00007931"/>
    </source>
</evidence>
<evidence type="ECO:0000313" key="10">
    <source>
        <dbReference type="EMBL" id="MCM2369422.1"/>
    </source>
</evidence>
<evidence type="ECO:0000256" key="7">
    <source>
        <dbReference type="SAM" id="Coils"/>
    </source>
</evidence>
<keyword evidence="5 8" id="KW-1133">Transmembrane helix</keyword>
<keyword evidence="4 8" id="KW-0812">Transmembrane</keyword>
<comment type="caution">
    <text evidence="10">The sequence shown here is derived from an EMBL/GenBank/DDBJ whole genome shotgun (WGS) entry which is preliminary data.</text>
</comment>
<comment type="subcellular location">
    <subcellularLocation>
        <location evidence="2">Endomembrane system</location>
        <topology evidence="2">Multi-pass membrane protein</topology>
    </subcellularLocation>
</comment>
<comment type="similarity">
    <text evidence="3">Belongs to the peptidase M50B family.</text>
</comment>
<reference evidence="10 11" key="1">
    <citation type="journal article" date="2022" name="Syst. Appl. Microbiol.">
        <title>Rhodopirellula aestuarii sp. nov., a novel member of the genus Rhodopirellula isolated from brackish sediments collected in the Tagus River estuary, Portugal.</title>
        <authorList>
            <person name="Vitorino I.R."/>
            <person name="Klimek D."/>
            <person name="Calusinska M."/>
            <person name="Lobo-da-Cunha A."/>
            <person name="Vasconcelos V."/>
            <person name="Lage O.M."/>
        </authorList>
    </citation>
    <scope>NUCLEOTIDE SEQUENCE [LARGE SCALE GENOMIC DNA]</scope>
    <source>
        <strain evidence="10 11">ICT_H3.1</strain>
    </source>
</reference>
<name>A0ABT0TXU2_9BACT</name>
<dbReference type="PANTHER" id="PTHR13325">
    <property type="entry name" value="PROTEASE M50 MEMBRANE-BOUND TRANSCRIPTION FACTOR SITE 2 PROTEASE"/>
    <property type="match status" value="1"/>
</dbReference>